<gene>
    <name evidence="7" type="ORF">H0486_06720</name>
</gene>
<dbReference type="SUPFAM" id="SSF51011">
    <property type="entry name" value="Glycosyl hydrolase domain"/>
    <property type="match status" value="1"/>
</dbReference>
<keyword evidence="3" id="KW-0119">Carbohydrate metabolism</keyword>
<evidence type="ECO:0000256" key="5">
    <source>
        <dbReference type="SAM" id="SignalP"/>
    </source>
</evidence>
<evidence type="ECO:0000256" key="4">
    <source>
        <dbReference type="SAM" id="MobiDB-lite"/>
    </source>
</evidence>
<dbReference type="GO" id="GO:0009313">
    <property type="term" value="P:oligosaccharide catabolic process"/>
    <property type="evidence" value="ECO:0007669"/>
    <property type="project" value="TreeGrafter"/>
</dbReference>
<dbReference type="EMBL" id="JACEGA010000001">
    <property type="protein sequence ID" value="MBB2182564.1"/>
    <property type="molecule type" value="Genomic_DNA"/>
</dbReference>
<dbReference type="Proteomes" id="UP000574276">
    <property type="component" value="Unassembled WGS sequence"/>
</dbReference>
<dbReference type="CDD" id="cd11316">
    <property type="entry name" value="AmyAc_bac2_AmyA"/>
    <property type="match status" value="1"/>
</dbReference>
<dbReference type="Gene3D" id="3.90.400.10">
    <property type="entry name" value="Oligo-1,6-glucosidase, Domain 2"/>
    <property type="match status" value="1"/>
</dbReference>
<proteinExistence type="inferred from homology"/>
<protein>
    <recommendedName>
        <fullName evidence="3">Alpha-amylase</fullName>
        <ecNumber evidence="3">3.2.1.1</ecNumber>
    </recommendedName>
</protein>
<evidence type="ECO:0000313" key="7">
    <source>
        <dbReference type="EMBL" id="MBB2182564.1"/>
    </source>
</evidence>
<accession>A0A839JYX3</accession>
<dbReference type="InterPro" id="IPR045857">
    <property type="entry name" value="O16G_dom_2"/>
</dbReference>
<dbReference type="GO" id="GO:0004556">
    <property type="term" value="F:alpha-amylase activity"/>
    <property type="evidence" value="ECO:0007669"/>
    <property type="project" value="UniProtKB-UniRule"/>
</dbReference>
<dbReference type="Gene3D" id="2.60.40.1180">
    <property type="entry name" value="Golgi alpha-mannosidase II"/>
    <property type="match status" value="1"/>
</dbReference>
<dbReference type="PANTHER" id="PTHR10357">
    <property type="entry name" value="ALPHA-AMYLASE FAMILY MEMBER"/>
    <property type="match status" value="1"/>
</dbReference>
<dbReference type="PRINTS" id="PR00110">
    <property type="entry name" value="ALPHAAMYLASE"/>
</dbReference>
<keyword evidence="3" id="KW-0378">Hydrolase</keyword>
<evidence type="ECO:0000256" key="2">
    <source>
        <dbReference type="RuleBase" id="RU003615"/>
    </source>
</evidence>
<keyword evidence="5" id="KW-0732">Signal</keyword>
<name>A0A839JYX3_9FIRM</name>
<reference evidence="7 8" key="1">
    <citation type="submission" date="2020-07" db="EMBL/GenBank/DDBJ databases">
        <title>Characterization and genome sequencing of isolate MD1, a novel member within the family Lachnospiraceae.</title>
        <authorList>
            <person name="Rettenmaier R."/>
            <person name="Di Bello L."/>
            <person name="Zinser C."/>
            <person name="Scheitz K."/>
            <person name="Liebl W."/>
            <person name="Zverlov V."/>
        </authorList>
    </citation>
    <scope>NUCLEOTIDE SEQUENCE [LARGE SCALE GENOMIC DNA]</scope>
    <source>
        <strain evidence="7 8">MD1</strain>
    </source>
</reference>
<dbReference type="InterPro" id="IPR017853">
    <property type="entry name" value="GH"/>
</dbReference>
<feature type="compositionally biased region" description="Basic and acidic residues" evidence="4">
    <location>
        <begin position="49"/>
        <end position="66"/>
    </location>
</feature>
<dbReference type="AlphaFoldDB" id="A0A839JYX3"/>
<feature type="domain" description="Glycosyl hydrolase family 13 catalytic" evidence="6">
    <location>
        <begin position="93"/>
        <end position="504"/>
    </location>
</feature>
<dbReference type="EC" id="3.2.1.1" evidence="3"/>
<dbReference type="Pfam" id="PF00128">
    <property type="entry name" value="Alpha-amylase"/>
    <property type="match status" value="1"/>
</dbReference>
<dbReference type="InterPro" id="IPR013780">
    <property type="entry name" value="Glyco_hydro_b"/>
</dbReference>
<organism evidence="7 8">
    <name type="scientific">Variimorphobacter saccharofermentans</name>
    <dbReference type="NCBI Taxonomy" id="2755051"/>
    <lineage>
        <taxon>Bacteria</taxon>
        <taxon>Bacillati</taxon>
        <taxon>Bacillota</taxon>
        <taxon>Clostridia</taxon>
        <taxon>Lachnospirales</taxon>
        <taxon>Lachnospiraceae</taxon>
        <taxon>Variimorphobacter</taxon>
    </lineage>
</organism>
<comment type="catalytic activity">
    <reaction evidence="3">
        <text>Endohydrolysis of (1-&gt;4)-alpha-D-glucosidic linkages in polysaccharides containing three or more (1-&gt;4)-alpha-linked D-glucose units.</text>
        <dbReference type="EC" id="3.2.1.1"/>
    </reaction>
</comment>
<sequence>MRKFALCIVVLLSLIMTGCSNTDQRKASDRTDTKQKEDASLGDSILSEDEQKAVDSQEKADGVTEAEKTNKKMEYQYNQILNIINDNYRTYYEVFLYSFCDSNGDGIGDINGLISKLDYINDGDPNSDKDLGFNGIWLMPIMPSDTYHKYDVIDYYGIDSQYGTLEDFQRLLQECDKRGVKVIIDLVLNHTSSNHPWFLSAVKSLAIEPCGQDVCVHEELCREHNPYVNYYNFVQGKPDGTTYYETGVKDWYYEGVFTSNMPDLNLADKNLRKDIEDIMDYWLDMGVGGFRLDAALHYYSDNTEKNTEVLSWLNQFIKNKNKNNYMVAEVWTNFSTFSKYYASGIDSIFNFAFAAESGRIAEIINLKGYDNSAKAFGEGMLQVQKAIRKYNPEGIDAPFYTNHDTARSAGFYSDNAEKTKMAGGMNLMMNGNVFVYYGEELGMSGSGRDENKRAPMYWSANDTPDMTIGPGNMDRISHYFGSYEEQVSDPLSIYNYYKRAIRLRNENPEIARGEISLITDIADMDICALTKTFQNNKIIMIFNISEEKKKLTLSKETYGYEGIRGYLSANGEEVLIDGETISLPPYSIVILK</sequence>
<dbReference type="InterPro" id="IPR006047">
    <property type="entry name" value="GH13_cat_dom"/>
</dbReference>
<feature type="compositionally biased region" description="Basic and acidic residues" evidence="4">
    <location>
        <begin position="23"/>
        <end position="39"/>
    </location>
</feature>
<dbReference type="InterPro" id="IPR006046">
    <property type="entry name" value="Alpha_amylase"/>
</dbReference>
<feature type="chain" id="PRO_5038409681" description="Alpha-amylase" evidence="5">
    <location>
        <begin position="23"/>
        <end position="592"/>
    </location>
</feature>
<keyword evidence="3" id="KW-0326">Glycosidase</keyword>
<dbReference type="RefSeq" id="WP_228352279.1">
    <property type="nucleotide sequence ID" value="NZ_JACEGA010000001.1"/>
</dbReference>
<dbReference type="Gene3D" id="3.20.20.80">
    <property type="entry name" value="Glycosidases"/>
    <property type="match status" value="1"/>
</dbReference>
<feature type="region of interest" description="Disordered" evidence="4">
    <location>
        <begin position="22"/>
        <end position="66"/>
    </location>
</feature>
<comment type="caution">
    <text evidence="7">The sequence shown here is derived from an EMBL/GenBank/DDBJ whole genome shotgun (WGS) entry which is preliminary data.</text>
</comment>
<dbReference type="SMART" id="SM00642">
    <property type="entry name" value="Aamy"/>
    <property type="match status" value="1"/>
</dbReference>
<feature type="signal peptide" evidence="5">
    <location>
        <begin position="1"/>
        <end position="22"/>
    </location>
</feature>
<evidence type="ECO:0000259" key="6">
    <source>
        <dbReference type="SMART" id="SM00642"/>
    </source>
</evidence>
<dbReference type="PROSITE" id="PS51257">
    <property type="entry name" value="PROKAR_LIPOPROTEIN"/>
    <property type="match status" value="1"/>
</dbReference>
<evidence type="ECO:0000256" key="3">
    <source>
        <dbReference type="RuleBase" id="RU361134"/>
    </source>
</evidence>
<dbReference type="SUPFAM" id="SSF51445">
    <property type="entry name" value="(Trans)glycosidases"/>
    <property type="match status" value="1"/>
</dbReference>
<keyword evidence="8" id="KW-1185">Reference proteome</keyword>
<dbReference type="PANTHER" id="PTHR10357:SF179">
    <property type="entry name" value="NEUTRAL AND BASIC AMINO ACID TRANSPORT PROTEIN RBAT"/>
    <property type="match status" value="1"/>
</dbReference>
<dbReference type="GO" id="GO:0043169">
    <property type="term" value="F:cation binding"/>
    <property type="evidence" value="ECO:0007669"/>
    <property type="project" value="InterPro"/>
</dbReference>
<evidence type="ECO:0000256" key="1">
    <source>
        <dbReference type="ARBA" id="ARBA00008061"/>
    </source>
</evidence>
<evidence type="ECO:0000313" key="8">
    <source>
        <dbReference type="Proteomes" id="UP000574276"/>
    </source>
</evidence>
<comment type="similarity">
    <text evidence="1 2">Belongs to the glycosyl hydrolase 13 family.</text>
</comment>